<reference evidence="3 4" key="1">
    <citation type="submission" date="2021-06" db="EMBL/GenBank/DDBJ databases">
        <title>Caerostris darwini draft genome.</title>
        <authorList>
            <person name="Kono N."/>
            <person name="Arakawa K."/>
        </authorList>
    </citation>
    <scope>NUCLEOTIDE SEQUENCE [LARGE SCALE GENOMIC DNA]</scope>
</reference>
<dbReference type="InterPro" id="IPR021109">
    <property type="entry name" value="Peptidase_aspartic_dom_sf"/>
</dbReference>
<dbReference type="Gene3D" id="2.40.70.10">
    <property type="entry name" value="Acid Proteases"/>
    <property type="match status" value="1"/>
</dbReference>
<protein>
    <submittedName>
        <fullName evidence="3">Reverse transcriptase</fullName>
    </submittedName>
</protein>
<proteinExistence type="predicted"/>
<dbReference type="AlphaFoldDB" id="A0AAV4VCT7"/>
<organism evidence="3 4">
    <name type="scientific">Caerostris darwini</name>
    <dbReference type="NCBI Taxonomy" id="1538125"/>
    <lineage>
        <taxon>Eukaryota</taxon>
        <taxon>Metazoa</taxon>
        <taxon>Ecdysozoa</taxon>
        <taxon>Arthropoda</taxon>
        <taxon>Chelicerata</taxon>
        <taxon>Arachnida</taxon>
        <taxon>Araneae</taxon>
        <taxon>Araneomorphae</taxon>
        <taxon>Entelegynae</taxon>
        <taxon>Araneoidea</taxon>
        <taxon>Araneidae</taxon>
        <taxon>Caerostris</taxon>
    </lineage>
</organism>
<sequence>MSRRGVIKEQTKNEYFTTGSYNNKYCGYTQWRGPIQTDNRCFVCNDNIHFARDCPKQKFKFDRINREQNFKLRGERIERNESSHIYKRDHSLMTVNEGGISKASSCIKIARINKCPLEFEALIDTGSDSVICRNSVAKRLELKIDPALNVMYGFGNIEMCAARALGKAKIDISLDSVEVKEVEMLIVRDDALPHDLLIGRSLLDRENISFARIGNKFHVCYAEDNPFANMECERNSVNFVRAQTTLANDGSENQCVGTVIELDPNCLVNEESCYVDVIKENKRLNETSEIGFNEETPIEDKREILELVNEVGDCFEMKLSELRCTALTKIDRIVARLTDSRVSEVNASCLRTTIEY</sequence>
<dbReference type="GO" id="GO:0008270">
    <property type="term" value="F:zinc ion binding"/>
    <property type="evidence" value="ECO:0007669"/>
    <property type="project" value="UniProtKB-KW"/>
</dbReference>
<dbReference type="InterPro" id="IPR001878">
    <property type="entry name" value="Znf_CCHC"/>
</dbReference>
<feature type="domain" description="CCHC-type" evidence="2">
    <location>
        <begin position="40"/>
        <end position="56"/>
    </location>
</feature>
<dbReference type="GO" id="GO:0003676">
    <property type="term" value="F:nucleic acid binding"/>
    <property type="evidence" value="ECO:0007669"/>
    <property type="project" value="InterPro"/>
</dbReference>
<gene>
    <name evidence="3" type="primary">X975_21271</name>
    <name evidence="3" type="ORF">CDAR_522901</name>
</gene>
<keyword evidence="3" id="KW-0808">Transferase</keyword>
<evidence type="ECO:0000259" key="2">
    <source>
        <dbReference type="PROSITE" id="PS50158"/>
    </source>
</evidence>
<evidence type="ECO:0000313" key="4">
    <source>
        <dbReference type="Proteomes" id="UP001054837"/>
    </source>
</evidence>
<keyword evidence="1" id="KW-0863">Zinc-finger</keyword>
<dbReference type="SUPFAM" id="SSF50630">
    <property type="entry name" value="Acid proteases"/>
    <property type="match status" value="1"/>
</dbReference>
<dbReference type="SUPFAM" id="SSF57756">
    <property type="entry name" value="Retrovirus zinc finger-like domains"/>
    <property type="match status" value="1"/>
</dbReference>
<dbReference type="Pfam" id="PF13650">
    <property type="entry name" value="Asp_protease_2"/>
    <property type="match status" value="1"/>
</dbReference>
<keyword evidence="3" id="KW-0695">RNA-directed DNA polymerase</keyword>
<keyword evidence="4" id="KW-1185">Reference proteome</keyword>
<comment type="caution">
    <text evidence="3">The sequence shown here is derived from an EMBL/GenBank/DDBJ whole genome shotgun (WGS) entry which is preliminary data.</text>
</comment>
<keyword evidence="1" id="KW-0862">Zinc</keyword>
<evidence type="ECO:0000313" key="3">
    <source>
        <dbReference type="EMBL" id="GIY67459.1"/>
    </source>
</evidence>
<dbReference type="GO" id="GO:0003964">
    <property type="term" value="F:RNA-directed DNA polymerase activity"/>
    <property type="evidence" value="ECO:0007669"/>
    <property type="project" value="UniProtKB-KW"/>
</dbReference>
<keyword evidence="3" id="KW-0548">Nucleotidyltransferase</keyword>
<name>A0AAV4VCT7_9ARAC</name>
<dbReference type="Proteomes" id="UP001054837">
    <property type="component" value="Unassembled WGS sequence"/>
</dbReference>
<evidence type="ECO:0000256" key="1">
    <source>
        <dbReference type="PROSITE-ProRule" id="PRU00047"/>
    </source>
</evidence>
<dbReference type="InterPro" id="IPR036875">
    <property type="entry name" value="Znf_CCHC_sf"/>
</dbReference>
<accession>A0AAV4VCT7</accession>
<dbReference type="EMBL" id="BPLQ01012739">
    <property type="protein sequence ID" value="GIY67459.1"/>
    <property type="molecule type" value="Genomic_DNA"/>
</dbReference>
<keyword evidence="1" id="KW-0479">Metal-binding</keyword>
<dbReference type="PROSITE" id="PS50158">
    <property type="entry name" value="ZF_CCHC"/>
    <property type="match status" value="1"/>
</dbReference>